<dbReference type="SMART" id="SM00530">
    <property type="entry name" value="HTH_XRE"/>
    <property type="match status" value="1"/>
</dbReference>
<dbReference type="EC" id="3.4.21.88" evidence="2"/>
<dbReference type="PANTHER" id="PTHR33516">
    <property type="entry name" value="LEXA REPRESSOR"/>
    <property type="match status" value="1"/>
</dbReference>
<keyword evidence="3" id="KW-1185">Reference proteome</keyword>
<accession>A0A2K9V3G4</accession>
<evidence type="ECO:0000313" key="3">
    <source>
        <dbReference type="Proteomes" id="UP000241935"/>
    </source>
</evidence>
<dbReference type="PANTHER" id="PTHR33516:SF2">
    <property type="entry name" value="LEXA REPRESSOR-RELATED"/>
    <property type="match status" value="1"/>
</dbReference>
<dbReference type="Pfam" id="PF00717">
    <property type="entry name" value="Peptidase_S24"/>
    <property type="match status" value="1"/>
</dbReference>
<dbReference type="InterPro" id="IPR039418">
    <property type="entry name" value="LexA-like"/>
</dbReference>
<dbReference type="Gene3D" id="2.10.109.10">
    <property type="entry name" value="Umud Fragment, subunit A"/>
    <property type="match status" value="1"/>
</dbReference>
<dbReference type="GO" id="GO:0006508">
    <property type="term" value="P:proteolysis"/>
    <property type="evidence" value="ECO:0007669"/>
    <property type="project" value="UniProtKB-KW"/>
</dbReference>
<protein>
    <submittedName>
        <fullName evidence="2">SOS-response repressor and protease</fullName>
        <ecNumber evidence="2">3.4.21.88</ecNumber>
    </submittedName>
</protein>
<dbReference type="SUPFAM" id="SSF51306">
    <property type="entry name" value="LexA/Signal peptidase"/>
    <property type="match status" value="1"/>
</dbReference>
<dbReference type="Proteomes" id="UP000241935">
    <property type="component" value="Segment"/>
</dbReference>
<dbReference type="RefSeq" id="YP_009797259.1">
    <property type="nucleotide sequence ID" value="NC_047912.1"/>
</dbReference>
<dbReference type="GeneID" id="54987671"/>
<evidence type="ECO:0000313" key="2">
    <source>
        <dbReference type="EMBL" id="AUV56580.1"/>
    </source>
</evidence>
<dbReference type="CDD" id="cd00093">
    <property type="entry name" value="HTH_XRE"/>
    <property type="match status" value="1"/>
</dbReference>
<dbReference type="CDD" id="cd06529">
    <property type="entry name" value="S24_LexA-like"/>
    <property type="match status" value="1"/>
</dbReference>
<organism evidence="2 3">
    <name type="scientific">Faecalibacterium phage FP_Lugh</name>
    <dbReference type="NCBI Taxonomy" id="2070184"/>
    <lineage>
        <taxon>Viruses</taxon>
        <taxon>Duplodnaviria</taxon>
        <taxon>Heunggongvirae</taxon>
        <taxon>Uroviricota</taxon>
        <taxon>Caudoviricetes</taxon>
        <taxon>Lughvirus</taxon>
        <taxon>Lughvirus lugh</taxon>
    </lineage>
</organism>
<keyword evidence="2" id="KW-0645">Protease</keyword>
<keyword evidence="2" id="KW-0378">Hydrolase</keyword>
<dbReference type="SUPFAM" id="SSF47413">
    <property type="entry name" value="lambda repressor-like DNA-binding domains"/>
    <property type="match status" value="1"/>
</dbReference>
<sequence>MNRIPELRKERGISMKQAAEQLGMPYTTYVNYEKGVRQPNSETLIDLANFYNTSIDYMLGKSNNRIDEHTLDVVNEIDQDILEKAGNVKEALRLQAKRDAETIPPGFQPMPEMDMVPLVGRIACGTPITAEQNVERIVCVPSKWRSTFTLTCKGDSMEPRIHDGDLVAIRKQPEVENGEIAAVRIGEEATLKHVYLHENFIELRPENPAFNSIILSREDMNDVVIEGKAVGLCRDI</sequence>
<dbReference type="InterPro" id="IPR036286">
    <property type="entry name" value="LexA/Signal_pep-like_sf"/>
</dbReference>
<dbReference type="InterPro" id="IPR050077">
    <property type="entry name" value="LexA_repressor"/>
</dbReference>
<dbReference type="Pfam" id="PF01381">
    <property type="entry name" value="HTH_3"/>
    <property type="match status" value="1"/>
</dbReference>
<dbReference type="InterPro" id="IPR015927">
    <property type="entry name" value="Peptidase_S24_S26A/B/C"/>
</dbReference>
<dbReference type="InterPro" id="IPR001387">
    <property type="entry name" value="Cro/C1-type_HTH"/>
</dbReference>
<dbReference type="EMBL" id="MG711464">
    <property type="protein sequence ID" value="AUV56580.1"/>
    <property type="molecule type" value="Genomic_DNA"/>
</dbReference>
<dbReference type="PROSITE" id="PS50943">
    <property type="entry name" value="HTH_CROC1"/>
    <property type="match status" value="1"/>
</dbReference>
<evidence type="ECO:0000259" key="1">
    <source>
        <dbReference type="PROSITE" id="PS50943"/>
    </source>
</evidence>
<reference evidence="2 3" key="1">
    <citation type="submission" date="2017-12" db="EMBL/GenBank/DDBJ databases">
        <title>Phages infecting Faecalibacterium prausnitzii belong to novel viral genera that help decipher intestinal viromes.</title>
        <authorList>
            <person name="Petit M.-A."/>
            <person name="De Paepe M."/>
            <person name="Benevides L."/>
            <person name="Langella P."/>
        </authorList>
    </citation>
    <scope>NUCLEOTIDE SEQUENCE [LARGE SCALE GENOMIC DNA]</scope>
</reference>
<name>A0A2K9V3G4_9CAUD</name>
<feature type="domain" description="HTH cro/C1-type" evidence="1">
    <location>
        <begin position="4"/>
        <end position="58"/>
    </location>
</feature>
<dbReference type="GO" id="GO:0004252">
    <property type="term" value="F:serine-type endopeptidase activity"/>
    <property type="evidence" value="ECO:0007669"/>
    <property type="project" value="UniProtKB-EC"/>
</dbReference>
<dbReference type="InterPro" id="IPR010982">
    <property type="entry name" value="Lambda_DNA-bd_dom_sf"/>
</dbReference>
<proteinExistence type="predicted"/>
<dbReference type="GO" id="GO:0003677">
    <property type="term" value="F:DNA binding"/>
    <property type="evidence" value="ECO:0007669"/>
    <property type="project" value="InterPro"/>
</dbReference>
<dbReference type="Gene3D" id="1.10.260.40">
    <property type="entry name" value="lambda repressor-like DNA-binding domains"/>
    <property type="match status" value="1"/>
</dbReference>
<dbReference type="KEGG" id="vg:54987671"/>